<proteinExistence type="predicted"/>
<evidence type="ECO:0000313" key="3">
    <source>
        <dbReference type="EMBL" id="KAK3400997.1"/>
    </source>
</evidence>
<dbReference type="NCBIfam" id="TIGR00756">
    <property type="entry name" value="PPR"/>
    <property type="match status" value="1"/>
</dbReference>
<feature type="region of interest" description="Disordered" evidence="2">
    <location>
        <begin position="54"/>
        <end position="94"/>
    </location>
</feature>
<feature type="compositionally biased region" description="Basic and acidic residues" evidence="2">
    <location>
        <begin position="726"/>
        <end position="748"/>
    </location>
</feature>
<feature type="compositionally biased region" description="Basic and acidic residues" evidence="2">
    <location>
        <begin position="779"/>
        <end position="799"/>
    </location>
</feature>
<name>A0AAE0PJH7_SORBR</name>
<feature type="repeat" description="PPR" evidence="1">
    <location>
        <begin position="144"/>
        <end position="178"/>
    </location>
</feature>
<evidence type="ECO:0000313" key="4">
    <source>
        <dbReference type="Proteomes" id="UP001281003"/>
    </source>
</evidence>
<dbReference type="Pfam" id="PF13041">
    <property type="entry name" value="PPR_2"/>
    <property type="match status" value="1"/>
</dbReference>
<dbReference type="InterPro" id="IPR002885">
    <property type="entry name" value="PPR_rpt"/>
</dbReference>
<reference evidence="3" key="2">
    <citation type="submission" date="2023-07" db="EMBL/GenBank/DDBJ databases">
        <authorList>
            <consortium name="Lawrence Berkeley National Laboratory"/>
            <person name="Haridas S."/>
            <person name="Hensen N."/>
            <person name="Bonometti L."/>
            <person name="Westerberg I."/>
            <person name="Brannstrom I.O."/>
            <person name="Guillou S."/>
            <person name="Cros-Aarteil S."/>
            <person name="Calhoun S."/>
            <person name="Kuo A."/>
            <person name="Mondo S."/>
            <person name="Pangilinan J."/>
            <person name="Riley R."/>
            <person name="LaButti K."/>
            <person name="Andreopoulos B."/>
            <person name="Lipzen A."/>
            <person name="Chen C."/>
            <person name="Yanf M."/>
            <person name="Daum C."/>
            <person name="Ng V."/>
            <person name="Clum A."/>
            <person name="Steindorff A."/>
            <person name="Ohm R."/>
            <person name="Martin F."/>
            <person name="Silar P."/>
            <person name="Natvig D."/>
            <person name="Lalanne C."/>
            <person name="Gautier V."/>
            <person name="Ament-velasquez S.L."/>
            <person name="Kruys A."/>
            <person name="Hutchinson M.I."/>
            <person name="Powell A.J."/>
            <person name="Barry K."/>
            <person name="Miller A.N."/>
            <person name="Grigoriev I.V."/>
            <person name="Debuchy R."/>
            <person name="Gladieux P."/>
            <person name="Thoren M.H."/>
            <person name="Johannesson H."/>
        </authorList>
    </citation>
    <scope>NUCLEOTIDE SEQUENCE</scope>
    <source>
        <strain evidence="3">FGSC 1904</strain>
    </source>
</reference>
<evidence type="ECO:0000256" key="2">
    <source>
        <dbReference type="SAM" id="MobiDB-lite"/>
    </source>
</evidence>
<reference evidence="3" key="1">
    <citation type="journal article" date="2023" name="Mol. Phylogenet. Evol.">
        <title>Genome-scale phylogeny and comparative genomics of the fungal order Sordariales.</title>
        <authorList>
            <person name="Hensen N."/>
            <person name="Bonometti L."/>
            <person name="Westerberg I."/>
            <person name="Brannstrom I.O."/>
            <person name="Guillou S."/>
            <person name="Cros-Aarteil S."/>
            <person name="Calhoun S."/>
            <person name="Haridas S."/>
            <person name="Kuo A."/>
            <person name="Mondo S."/>
            <person name="Pangilinan J."/>
            <person name="Riley R."/>
            <person name="LaButti K."/>
            <person name="Andreopoulos B."/>
            <person name="Lipzen A."/>
            <person name="Chen C."/>
            <person name="Yan M."/>
            <person name="Daum C."/>
            <person name="Ng V."/>
            <person name="Clum A."/>
            <person name="Steindorff A."/>
            <person name="Ohm R.A."/>
            <person name="Martin F."/>
            <person name="Silar P."/>
            <person name="Natvig D.O."/>
            <person name="Lalanne C."/>
            <person name="Gautier V."/>
            <person name="Ament-Velasquez S.L."/>
            <person name="Kruys A."/>
            <person name="Hutchinson M.I."/>
            <person name="Powell A.J."/>
            <person name="Barry K."/>
            <person name="Miller A.N."/>
            <person name="Grigoriev I.V."/>
            <person name="Debuchy R."/>
            <person name="Gladieux P."/>
            <person name="Hiltunen Thoren M."/>
            <person name="Johannesson H."/>
        </authorList>
    </citation>
    <scope>NUCLEOTIDE SEQUENCE</scope>
    <source>
        <strain evidence="3">FGSC 1904</strain>
    </source>
</reference>
<keyword evidence="4" id="KW-1185">Reference proteome</keyword>
<dbReference type="PANTHER" id="PTHR47938">
    <property type="entry name" value="RESPIRATORY COMPLEX I CHAPERONE (CIA84), PUTATIVE (AFU_ORTHOLOGUE AFUA_2G06020)-RELATED"/>
    <property type="match status" value="1"/>
</dbReference>
<organism evidence="3 4">
    <name type="scientific">Sordaria brevicollis</name>
    <dbReference type="NCBI Taxonomy" id="83679"/>
    <lineage>
        <taxon>Eukaryota</taxon>
        <taxon>Fungi</taxon>
        <taxon>Dikarya</taxon>
        <taxon>Ascomycota</taxon>
        <taxon>Pezizomycotina</taxon>
        <taxon>Sordariomycetes</taxon>
        <taxon>Sordariomycetidae</taxon>
        <taxon>Sordariales</taxon>
        <taxon>Sordariaceae</taxon>
        <taxon>Sordaria</taxon>
    </lineage>
</organism>
<gene>
    <name evidence="3" type="ORF">B0T20DRAFT_405746</name>
</gene>
<dbReference type="PANTHER" id="PTHR47938:SF35">
    <property type="entry name" value="PENTATRICOPEPTIDE REPEAT-CONTAINING PROTEIN 4, MITOCHONDRIAL-RELATED"/>
    <property type="match status" value="1"/>
</dbReference>
<feature type="compositionally biased region" description="Low complexity" evidence="2">
    <location>
        <begin position="805"/>
        <end position="814"/>
    </location>
</feature>
<feature type="compositionally biased region" description="Basic and acidic residues" evidence="2">
    <location>
        <begin position="411"/>
        <end position="428"/>
    </location>
</feature>
<sequence length="837" mass="95006">MFVCRACLRKGLAPGALARITAPAVGSRLALPRLGALTVSSQSTTTLRSYHLPSLKPKTAADPSVTLDLEVPEGEEDGEGAGRKGKKRDLSEEQRKKLERNAYLQLKHFKDPFHIEKQVKLALDKGKYDEALILTRKASKDAKVQVSWNHLIDYHMKNKRLSAAIKIYNEMKKRAQVPDARTYTIIFRGCAMSEHPKQAVAEAIKIYHSLLRNERVKPTTIHLNAVLETCARAGDLDSMFTTVQTANESTRKPDNLTYTIIFNALRAQFNPRMPIERDSMQRDEEDIKREKQEAISRALQIWEDVQRQWRKGNLRIDEEMICSLGRLLTLGTKEDNERVFDLLATTMQLPRFHAGEKAAAEVSAKAVETTATPAVSPKAPSSEESETTPAETASEPVTATGEQTSEVQEVEEVKKEVKESKPKYEKRSVTPSPSLFAQPGNNTLSLILSVLSNTRRTSIAQKYWDLLTSAPYSIKPDKDNYFRYLRVLQIGRGSAATASVMTTMPAEFLTPMMLKTAFTTCIRDELNPHAFSPNACTIFDAMTRKTRYPDAIAMRLFLQSAQGNFRHIKKLAETDPLGSRQAMGKQIILALDKMWQPFRIMVNQYSYPIGSRVTAQSPEDAWKAIRAHMSECVVTARRMISALDKVMLNNMCSDEAVLKVLKQRRVVLQNMVERYVAKDGDLMNKWREKMIGKYGAENFAKREALGEDYEFGQPKPNEFEKNISKKKEEAVAAKEKAQKEQQRERKEEEEKEDEDEEDEWEDVRQQRRYSGGGGGGGGGRDKTKYLREKLRRDEKNDRRKPQRFNDNSNDNDSSWSREKHGDSWGSGKGRGQRKPAW</sequence>
<dbReference type="InterPro" id="IPR011990">
    <property type="entry name" value="TPR-like_helical_dom_sf"/>
</dbReference>
<feature type="compositionally biased region" description="Acidic residues" evidence="2">
    <location>
        <begin position="70"/>
        <end position="79"/>
    </location>
</feature>
<dbReference type="EMBL" id="JAUTDP010000003">
    <property type="protein sequence ID" value="KAK3400997.1"/>
    <property type="molecule type" value="Genomic_DNA"/>
</dbReference>
<protein>
    <submittedName>
        <fullName evidence="3">Uncharacterized protein</fullName>
    </submittedName>
</protein>
<feature type="compositionally biased region" description="Acidic residues" evidence="2">
    <location>
        <begin position="749"/>
        <end position="761"/>
    </location>
</feature>
<feature type="compositionally biased region" description="Low complexity" evidence="2">
    <location>
        <begin position="363"/>
        <end position="400"/>
    </location>
</feature>
<dbReference type="Gene3D" id="1.25.40.10">
    <property type="entry name" value="Tetratricopeptide repeat domain"/>
    <property type="match status" value="1"/>
</dbReference>
<dbReference type="GO" id="GO:0003729">
    <property type="term" value="F:mRNA binding"/>
    <property type="evidence" value="ECO:0007669"/>
    <property type="project" value="TreeGrafter"/>
</dbReference>
<accession>A0AAE0PJH7</accession>
<feature type="region of interest" description="Disordered" evidence="2">
    <location>
        <begin position="363"/>
        <end position="436"/>
    </location>
</feature>
<feature type="region of interest" description="Disordered" evidence="2">
    <location>
        <begin position="726"/>
        <end position="837"/>
    </location>
</feature>
<dbReference type="Proteomes" id="UP001281003">
    <property type="component" value="Unassembled WGS sequence"/>
</dbReference>
<dbReference type="PROSITE" id="PS51375">
    <property type="entry name" value="PPR"/>
    <property type="match status" value="1"/>
</dbReference>
<dbReference type="AlphaFoldDB" id="A0AAE0PJH7"/>
<comment type="caution">
    <text evidence="3">The sequence shown here is derived from an EMBL/GenBank/DDBJ whole genome shotgun (WGS) entry which is preliminary data.</text>
</comment>
<evidence type="ECO:0000256" key="1">
    <source>
        <dbReference type="PROSITE-ProRule" id="PRU00708"/>
    </source>
</evidence>